<feature type="compositionally biased region" description="Basic and acidic residues" evidence="1">
    <location>
        <begin position="75"/>
        <end position="84"/>
    </location>
</feature>
<proteinExistence type="predicted"/>
<reference evidence="2" key="1">
    <citation type="submission" date="2021-01" db="UniProtKB">
        <authorList>
            <consortium name="EnsemblPlants"/>
        </authorList>
    </citation>
    <scope>IDENTIFICATION</scope>
</reference>
<name>A0A7N1A1H2_KALFE</name>
<feature type="compositionally biased region" description="Polar residues" evidence="1">
    <location>
        <begin position="65"/>
        <end position="74"/>
    </location>
</feature>
<sequence>MPTPPRNYLDGSYADRPRNQCQHGHWNQKEHLDLEFDVSKQNQMTIGAAKSNNPKLKLTFPATDDNAQSQNGSNDAKHPYDPRHQSQQQRLNSPFRKLGAYIIIIPLKSRICS</sequence>
<evidence type="ECO:0000313" key="2">
    <source>
        <dbReference type="EnsemblPlants" id="Kaladp0071s0399.1.v1.1.CDS.1"/>
    </source>
</evidence>
<organism evidence="2 3">
    <name type="scientific">Kalanchoe fedtschenkoi</name>
    <name type="common">Lavender scallops</name>
    <name type="synonym">South American air plant</name>
    <dbReference type="NCBI Taxonomy" id="63787"/>
    <lineage>
        <taxon>Eukaryota</taxon>
        <taxon>Viridiplantae</taxon>
        <taxon>Streptophyta</taxon>
        <taxon>Embryophyta</taxon>
        <taxon>Tracheophyta</taxon>
        <taxon>Spermatophyta</taxon>
        <taxon>Magnoliopsida</taxon>
        <taxon>eudicotyledons</taxon>
        <taxon>Gunneridae</taxon>
        <taxon>Pentapetalae</taxon>
        <taxon>Saxifragales</taxon>
        <taxon>Crassulaceae</taxon>
        <taxon>Kalanchoe</taxon>
    </lineage>
</organism>
<evidence type="ECO:0000313" key="3">
    <source>
        <dbReference type="Proteomes" id="UP000594263"/>
    </source>
</evidence>
<dbReference type="EnsemblPlants" id="Kaladp0071s0399.1.v1.1">
    <property type="protein sequence ID" value="Kaladp0071s0399.1.v1.1.CDS.1"/>
    <property type="gene ID" value="Kaladp0071s0399.v1.1"/>
</dbReference>
<accession>A0A7N1A1H2</accession>
<protein>
    <submittedName>
        <fullName evidence="2">Uncharacterized protein</fullName>
    </submittedName>
</protein>
<feature type="region of interest" description="Disordered" evidence="1">
    <location>
        <begin position="45"/>
        <end position="93"/>
    </location>
</feature>
<dbReference type="Gramene" id="Kaladp0071s0399.1.v1.1">
    <property type="protein sequence ID" value="Kaladp0071s0399.1.v1.1.CDS.1"/>
    <property type="gene ID" value="Kaladp0071s0399.v1.1"/>
</dbReference>
<evidence type="ECO:0000256" key="1">
    <source>
        <dbReference type="SAM" id="MobiDB-lite"/>
    </source>
</evidence>
<dbReference type="AlphaFoldDB" id="A0A7N1A1H2"/>
<feature type="region of interest" description="Disordered" evidence="1">
    <location>
        <begin position="1"/>
        <end position="21"/>
    </location>
</feature>
<keyword evidence="3" id="KW-1185">Reference proteome</keyword>
<dbReference type="Proteomes" id="UP000594263">
    <property type="component" value="Unplaced"/>
</dbReference>
<feature type="compositionally biased region" description="Polar residues" evidence="1">
    <location>
        <begin position="45"/>
        <end position="54"/>
    </location>
</feature>